<dbReference type="Gene3D" id="3.40.50.1580">
    <property type="entry name" value="Nucleoside phosphorylase domain"/>
    <property type="match status" value="1"/>
</dbReference>
<evidence type="ECO:0000313" key="1">
    <source>
        <dbReference type="EMBL" id="SPR04345.1"/>
    </source>
</evidence>
<evidence type="ECO:0008006" key="3">
    <source>
        <dbReference type="Google" id="ProtNLM"/>
    </source>
</evidence>
<gene>
    <name evidence="1" type="ORF">UT176_00495</name>
</gene>
<organism evidence="1 2">
    <name type="scientific">Orientia tsutsugamushi</name>
    <name type="common">Rickettsia tsutsugamushi</name>
    <dbReference type="NCBI Taxonomy" id="784"/>
    <lineage>
        <taxon>Bacteria</taxon>
        <taxon>Pseudomonadati</taxon>
        <taxon>Pseudomonadota</taxon>
        <taxon>Alphaproteobacteria</taxon>
        <taxon>Rickettsiales</taxon>
        <taxon>Rickettsiaceae</taxon>
        <taxon>Rickettsieae</taxon>
        <taxon>Orientia</taxon>
    </lineage>
</organism>
<dbReference type="SUPFAM" id="SSF53167">
    <property type="entry name" value="Purine and uridine phosphorylases"/>
    <property type="match status" value="1"/>
</dbReference>
<evidence type="ECO:0000313" key="2">
    <source>
        <dbReference type="Proteomes" id="UP000244960"/>
    </source>
</evidence>
<dbReference type="EMBL" id="LS398547">
    <property type="protein sequence ID" value="SPR04345.1"/>
    <property type="molecule type" value="Genomic_DNA"/>
</dbReference>
<dbReference type="Proteomes" id="UP000244960">
    <property type="component" value="Chromosome I"/>
</dbReference>
<dbReference type="RefSeq" id="WP_045918644.1">
    <property type="nucleotide sequence ID" value="NZ_LS398547.1"/>
</dbReference>
<accession>A0A2U3QTP8</accession>
<name>A0A2U3QTP8_ORITS</name>
<protein>
    <recommendedName>
        <fullName evidence="3">Nucleoside phosphorylase domain-containing protein</fullName>
    </recommendedName>
</protein>
<dbReference type="GO" id="GO:0003824">
    <property type="term" value="F:catalytic activity"/>
    <property type="evidence" value="ECO:0007669"/>
    <property type="project" value="InterPro"/>
</dbReference>
<dbReference type="InterPro" id="IPR035994">
    <property type="entry name" value="Nucleoside_phosphorylase_sf"/>
</dbReference>
<proteinExistence type="predicted"/>
<dbReference type="AlphaFoldDB" id="A0A2U3QTP8"/>
<sequence>MYIKTRHILSFSQSDSVDNFDSHTNLPNLPAIDFSNIGIVNPKFIASEEEHSSVAELPKADYVAIVWTNAEFAALNHVFFSNNSSIKYREADSNAFNNTNWRLYKSGYQDFMHAVELKGAVLPSKKLGAWGRYTIFQLSNGKTLLLYKSDMHPSTDGLITNINDDTVAKKFNCEINQAPTTVLIEKIIHETSPSLIITSGTAGGTVIEDVIGTVNITNQALCELNKGHGINFENAVYKGIKINNSCYTSQWKPQITSQLSKFFTKVPLNNNELEKIYEKLIRHEVTRHYDISQIKLSDLLNDSIDPELALHPKLNNLCDKKPILSTNTFEVANTSGNHSKYAAQEMDDAFVAVVADYMKVPFGVVRNISDPVSNCIVANLSGSALSDVQKSWCSLIYRVYGLYASVNSALTIACLLSK</sequence>
<dbReference type="GO" id="GO:0009116">
    <property type="term" value="P:nucleoside metabolic process"/>
    <property type="evidence" value="ECO:0007669"/>
    <property type="project" value="InterPro"/>
</dbReference>
<reference evidence="2" key="1">
    <citation type="submission" date="2018-03" db="EMBL/GenBank/DDBJ databases">
        <authorList>
            <person name="Batty M. E."/>
            <person name="Batty M E."/>
        </authorList>
    </citation>
    <scope>NUCLEOTIDE SEQUENCE [LARGE SCALE GENOMIC DNA]</scope>
</reference>